<evidence type="ECO:0000313" key="7">
    <source>
        <dbReference type="Proteomes" id="UP000321306"/>
    </source>
</evidence>
<dbReference type="GO" id="GO:0065002">
    <property type="term" value="P:intracellular protein transmembrane transport"/>
    <property type="evidence" value="ECO:0007669"/>
    <property type="project" value="TreeGrafter"/>
</dbReference>
<evidence type="ECO:0000256" key="3">
    <source>
        <dbReference type="ARBA" id="ARBA00022989"/>
    </source>
</evidence>
<gene>
    <name evidence="5 6" type="primary">tatC</name>
    <name evidence="6" type="ORF">DC3_45140</name>
</gene>
<reference evidence="6 7" key="1">
    <citation type="submission" date="2019-07" db="EMBL/GenBank/DDBJ databases">
        <title>Whole genome shotgun sequence of Deinococcus cellulosilyticus NBRC 106333.</title>
        <authorList>
            <person name="Hosoyama A."/>
            <person name="Uohara A."/>
            <person name="Ohji S."/>
            <person name="Ichikawa N."/>
        </authorList>
    </citation>
    <scope>NUCLEOTIDE SEQUENCE [LARGE SCALE GENOMIC DNA]</scope>
    <source>
        <strain evidence="6 7">NBRC 106333</strain>
    </source>
</reference>
<keyword evidence="5" id="KW-1003">Cell membrane</keyword>
<comment type="subunit">
    <text evidence="5">Forms a complex with TatA.</text>
</comment>
<proteinExistence type="inferred from homology"/>
<keyword evidence="5" id="KW-0811">Translocation</keyword>
<evidence type="ECO:0000256" key="4">
    <source>
        <dbReference type="ARBA" id="ARBA00023136"/>
    </source>
</evidence>
<comment type="caution">
    <text evidence="6">The sequence shown here is derived from an EMBL/GenBank/DDBJ whole genome shotgun (WGS) entry which is preliminary data.</text>
</comment>
<comment type="function">
    <text evidence="5">Part of the twin-arginine translocation (Tat) system that transports large folded proteins containing a characteristic twin-arginine motif in their signal peptide across membranes.</text>
</comment>
<evidence type="ECO:0000256" key="1">
    <source>
        <dbReference type="ARBA" id="ARBA00004141"/>
    </source>
</evidence>
<dbReference type="PRINTS" id="PR01840">
    <property type="entry name" value="TATCFAMILY"/>
</dbReference>
<dbReference type="OrthoDB" id="9777044at2"/>
<feature type="transmembrane region" description="Helical" evidence="5">
    <location>
        <begin position="110"/>
        <end position="131"/>
    </location>
</feature>
<sequence>MTKTNANAEAPLLEHLEELRIRIFWALGLWIVGSGVAWNYRAKIIDFLQYPLEFTKTSSNLMVTQVTDQLFMSFSIAMWGGLVLSFPFILHQVWLFVAPGLYDNERKWAIPMILWALLAFLSGTAFCYFVFLPKALPFMIDFLGAGLDVSFVVNLNLGQYIGQMLSYLLTFGLAFELPILAFVLARLGIVTHQLLGSWRRYAVVVLMILSAIITPTPDPVNMMMLAGPLYVLYELGILLARMGTPKTQENALEQ</sequence>
<dbReference type="RefSeq" id="WP_146888389.1">
    <property type="nucleotide sequence ID" value="NZ_BJXB01000025.1"/>
</dbReference>
<feature type="transmembrane region" description="Helical" evidence="5">
    <location>
        <begin position="23"/>
        <end position="40"/>
    </location>
</feature>
<comment type="subcellular location">
    <subcellularLocation>
        <location evidence="5">Cell membrane</location>
        <topology evidence="5">Multi-pass membrane protein</topology>
    </subcellularLocation>
    <subcellularLocation>
        <location evidence="1">Membrane</location>
        <topology evidence="1">Multi-pass membrane protein</topology>
    </subcellularLocation>
</comment>
<keyword evidence="5" id="KW-0653">Protein transport</keyword>
<protein>
    <recommendedName>
        <fullName evidence="5">Sec-independent protein translocase protein TatC</fullName>
    </recommendedName>
</protein>
<feature type="transmembrane region" description="Helical" evidence="5">
    <location>
        <begin position="197"/>
        <end position="214"/>
    </location>
</feature>
<keyword evidence="3 5" id="KW-1133">Transmembrane helix</keyword>
<dbReference type="InterPro" id="IPR002033">
    <property type="entry name" value="TatC"/>
</dbReference>
<keyword evidence="5" id="KW-0813">Transport</keyword>
<evidence type="ECO:0000256" key="5">
    <source>
        <dbReference type="HAMAP-Rule" id="MF_00902"/>
    </source>
</evidence>
<feature type="transmembrane region" description="Helical" evidence="5">
    <location>
        <begin position="220"/>
        <end position="240"/>
    </location>
</feature>
<evidence type="ECO:0000313" key="6">
    <source>
        <dbReference type="EMBL" id="GEM48879.1"/>
    </source>
</evidence>
<feature type="transmembrane region" description="Helical" evidence="5">
    <location>
        <begin position="70"/>
        <end position="90"/>
    </location>
</feature>
<comment type="similarity">
    <text evidence="5">Belongs to the TatC family.</text>
</comment>
<dbReference type="HAMAP" id="MF_00902">
    <property type="entry name" value="TatC"/>
    <property type="match status" value="1"/>
</dbReference>
<name>A0A511N7R6_DEIC1</name>
<keyword evidence="4 5" id="KW-0472">Membrane</keyword>
<evidence type="ECO:0000256" key="2">
    <source>
        <dbReference type="ARBA" id="ARBA00022692"/>
    </source>
</evidence>
<dbReference type="PANTHER" id="PTHR30371:SF0">
    <property type="entry name" value="SEC-INDEPENDENT PROTEIN TRANSLOCASE PROTEIN TATC, CHLOROPLASTIC-RELATED"/>
    <property type="match status" value="1"/>
</dbReference>
<keyword evidence="2 5" id="KW-0812">Transmembrane</keyword>
<dbReference type="AlphaFoldDB" id="A0A511N7R6"/>
<dbReference type="PANTHER" id="PTHR30371">
    <property type="entry name" value="SEC-INDEPENDENT PROTEIN TRANSLOCASE PROTEIN TATC"/>
    <property type="match status" value="1"/>
</dbReference>
<organism evidence="6 7">
    <name type="scientific">Deinococcus cellulosilyticus (strain DSM 18568 / NBRC 106333 / KACC 11606 / 5516J-15)</name>
    <dbReference type="NCBI Taxonomy" id="1223518"/>
    <lineage>
        <taxon>Bacteria</taxon>
        <taxon>Thermotogati</taxon>
        <taxon>Deinococcota</taxon>
        <taxon>Deinococci</taxon>
        <taxon>Deinococcales</taxon>
        <taxon>Deinococcaceae</taxon>
        <taxon>Deinococcus</taxon>
    </lineage>
</organism>
<dbReference type="EMBL" id="BJXB01000025">
    <property type="protein sequence ID" value="GEM48879.1"/>
    <property type="molecule type" value="Genomic_DNA"/>
</dbReference>
<dbReference type="Proteomes" id="UP000321306">
    <property type="component" value="Unassembled WGS sequence"/>
</dbReference>
<dbReference type="NCBIfam" id="TIGR00945">
    <property type="entry name" value="tatC"/>
    <property type="match status" value="1"/>
</dbReference>
<keyword evidence="7" id="KW-1185">Reference proteome</keyword>
<dbReference type="GO" id="GO:0043953">
    <property type="term" value="P:protein transport by the Tat complex"/>
    <property type="evidence" value="ECO:0007669"/>
    <property type="project" value="UniProtKB-UniRule"/>
</dbReference>
<dbReference type="GO" id="GO:0033281">
    <property type="term" value="C:TAT protein transport complex"/>
    <property type="evidence" value="ECO:0007669"/>
    <property type="project" value="UniProtKB-UniRule"/>
</dbReference>
<accession>A0A511N7R6</accession>
<dbReference type="Pfam" id="PF00902">
    <property type="entry name" value="TatC"/>
    <property type="match status" value="1"/>
</dbReference>
<feature type="transmembrane region" description="Helical" evidence="5">
    <location>
        <begin position="164"/>
        <end position="185"/>
    </location>
</feature>
<dbReference type="GO" id="GO:0009977">
    <property type="term" value="F:proton motive force dependent protein transmembrane transporter activity"/>
    <property type="evidence" value="ECO:0007669"/>
    <property type="project" value="TreeGrafter"/>
</dbReference>